<dbReference type="EMBL" id="KB822718">
    <property type="protein sequence ID" value="ETN42784.1"/>
    <property type="molecule type" value="Genomic_DNA"/>
</dbReference>
<keyword evidence="4" id="KW-1185">Reference proteome</keyword>
<dbReference type="Proteomes" id="UP000030752">
    <property type="component" value="Unassembled WGS sequence"/>
</dbReference>
<evidence type="ECO:0000313" key="3">
    <source>
        <dbReference type="EMBL" id="ETN42784.1"/>
    </source>
</evidence>
<dbReference type="STRING" id="1220924.W2S489"/>
<feature type="domain" description="GH64" evidence="2">
    <location>
        <begin position="51"/>
        <end position="437"/>
    </location>
</feature>
<dbReference type="PROSITE" id="PS52006">
    <property type="entry name" value="GH64"/>
    <property type="match status" value="1"/>
</dbReference>
<evidence type="ECO:0000256" key="1">
    <source>
        <dbReference type="SAM" id="MobiDB-lite"/>
    </source>
</evidence>
<dbReference type="VEuPathDB" id="FungiDB:HMPREF1541_01942"/>
<dbReference type="InterPro" id="IPR042517">
    <property type="entry name" value="Glyco_hydro_64_N_2"/>
</dbReference>
<reference evidence="3 4" key="1">
    <citation type="submission" date="2013-03" db="EMBL/GenBank/DDBJ databases">
        <title>The Genome Sequence of Phialophora europaea CBS 101466.</title>
        <authorList>
            <consortium name="The Broad Institute Genomics Platform"/>
            <person name="Cuomo C."/>
            <person name="de Hoog S."/>
            <person name="Gorbushina A."/>
            <person name="Walker B."/>
            <person name="Young S.K."/>
            <person name="Zeng Q."/>
            <person name="Gargeya S."/>
            <person name="Fitzgerald M."/>
            <person name="Haas B."/>
            <person name="Abouelleil A."/>
            <person name="Allen A.W."/>
            <person name="Alvarado L."/>
            <person name="Arachchi H.M."/>
            <person name="Berlin A.M."/>
            <person name="Chapman S.B."/>
            <person name="Gainer-Dewar J."/>
            <person name="Goldberg J."/>
            <person name="Griggs A."/>
            <person name="Gujja S."/>
            <person name="Hansen M."/>
            <person name="Howarth C."/>
            <person name="Imamovic A."/>
            <person name="Ireland A."/>
            <person name="Larimer J."/>
            <person name="McCowan C."/>
            <person name="Murphy C."/>
            <person name="Pearson M."/>
            <person name="Poon T.W."/>
            <person name="Priest M."/>
            <person name="Roberts A."/>
            <person name="Saif S."/>
            <person name="Shea T."/>
            <person name="Sisk P."/>
            <person name="Sykes S."/>
            <person name="Wortman J."/>
            <person name="Nusbaum C."/>
            <person name="Birren B."/>
        </authorList>
    </citation>
    <scope>NUCLEOTIDE SEQUENCE [LARGE SCALE GENOMIC DNA]</scope>
    <source>
        <strain evidence="3 4">CBS 101466</strain>
    </source>
</reference>
<dbReference type="InterPro" id="IPR037398">
    <property type="entry name" value="Glyco_hydro_64_fam"/>
</dbReference>
<gene>
    <name evidence="3" type="ORF">HMPREF1541_01942</name>
</gene>
<dbReference type="PANTHER" id="PTHR38165">
    <property type="match status" value="1"/>
</dbReference>
<organism evidence="3 4">
    <name type="scientific">Cyphellophora europaea (strain CBS 101466)</name>
    <name type="common">Phialophora europaea</name>
    <dbReference type="NCBI Taxonomy" id="1220924"/>
    <lineage>
        <taxon>Eukaryota</taxon>
        <taxon>Fungi</taxon>
        <taxon>Dikarya</taxon>
        <taxon>Ascomycota</taxon>
        <taxon>Pezizomycotina</taxon>
        <taxon>Eurotiomycetes</taxon>
        <taxon>Chaetothyriomycetidae</taxon>
        <taxon>Chaetothyriales</taxon>
        <taxon>Cyphellophoraceae</taxon>
        <taxon>Cyphellophora</taxon>
    </lineage>
</organism>
<dbReference type="GeneID" id="19969281"/>
<dbReference type="RefSeq" id="XP_008714520.1">
    <property type="nucleotide sequence ID" value="XM_008716298.1"/>
</dbReference>
<evidence type="ECO:0000313" key="4">
    <source>
        <dbReference type="Proteomes" id="UP000030752"/>
    </source>
</evidence>
<dbReference type="InParanoid" id="W2S489"/>
<feature type="compositionally biased region" description="Basic and acidic residues" evidence="1">
    <location>
        <begin position="1"/>
        <end position="14"/>
    </location>
</feature>
<dbReference type="InterPro" id="IPR037176">
    <property type="entry name" value="Osmotin/thaumatin-like_sf"/>
</dbReference>
<feature type="region of interest" description="Disordered" evidence="1">
    <location>
        <begin position="1"/>
        <end position="45"/>
    </location>
</feature>
<proteinExistence type="predicted"/>
<feature type="compositionally biased region" description="Low complexity" evidence="1">
    <location>
        <begin position="16"/>
        <end position="26"/>
    </location>
</feature>
<dbReference type="AlphaFoldDB" id="W2S489"/>
<dbReference type="PANTHER" id="PTHR38165:SF1">
    <property type="entry name" value="GLUCANASE B"/>
    <property type="match status" value="1"/>
</dbReference>
<evidence type="ECO:0000259" key="2">
    <source>
        <dbReference type="PROSITE" id="PS52006"/>
    </source>
</evidence>
<dbReference type="Gene3D" id="3.30.920.50">
    <property type="entry name" value="Beta-1,3-glucanase, C-terminal domain"/>
    <property type="match status" value="1"/>
</dbReference>
<dbReference type="OrthoDB" id="5290283at2759"/>
<name>W2S489_CYPE1</name>
<dbReference type="CDD" id="cd09220">
    <property type="entry name" value="GH64-GluB-like"/>
    <property type="match status" value="1"/>
</dbReference>
<dbReference type="InterPro" id="IPR032477">
    <property type="entry name" value="Glyco_hydro_64"/>
</dbReference>
<accession>W2S489</accession>
<sequence length="438" mass="46842">MRRFRSIFEKKRPDGQQPLQQHQQPPASDGSQSPAAPPPTGDDNFAVQAVSGTLSIALVNQFAAGTTVYATVSGRAIDNNNALFLLGADGRTPYYPPSPGSTMSPVSQNTAIRLGGTGSTTNLTVPHIAGGRIYFSLGQPLKFFINPGPALVEPSVSNPSDPNVNLDWGFCEFTFNSDQLYANISYVDFVSDIPVALTLTTINSGTRTVRGLKPNGLNNIASALRAQHAADGKPWDQLIVTHQNRNLRVLSPNLGRVGNNSLFNGYFEPYVDQVWSRFATQPMHIDTQAQWGVVSATTTHNGTALSFTTQRSPSDGGQQKPITSPSVFTKPSTADIFSCSTGPFATGANALTNAIIPRLSAAFNRSTLLKTDAFPASQSLFYQEAVTNHYSRVVHENNYDGKGYAFPYDDVQPSGGADQSGEVHAGDPKVWTVTVGGG</sequence>
<dbReference type="Gene3D" id="2.60.110.10">
    <property type="entry name" value="Thaumatin"/>
    <property type="match status" value="1"/>
</dbReference>
<dbReference type="eggNOG" id="ENOG502R3TN">
    <property type="taxonomic scope" value="Eukaryota"/>
</dbReference>
<protein>
    <recommendedName>
        <fullName evidence="2">GH64 domain-containing protein</fullName>
    </recommendedName>
</protein>
<dbReference type="Pfam" id="PF16483">
    <property type="entry name" value="Glyco_hydro_64"/>
    <property type="match status" value="1"/>
</dbReference>
<dbReference type="HOGENOM" id="CLU_032886_2_0_1"/>